<gene>
    <name evidence="2" type="ORF">VRU49_01065</name>
</gene>
<comment type="caution">
    <text evidence="2">The sequence shown here is derived from an EMBL/GenBank/DDBJ whole genome shotgun (WGS) entry which is preliminary data.</text>
</comment>
<name>A0ABU7H0E2_9SPHI</name>
<proteinExistence type="predicted"/>
<keyword evidence="3" id="KW-1185">Reference proteome</keyword>
<reference evidence="2 3" key="1">
    <citation type="submission" date="2024-01" db="EMBL/GenBank/DDBJ databases">
        <title>Pedobacter sp. nov., isolated from oil-contaminated soil.</title>
        <authorList>
            <person name="Le N.T.T."/>
        </authorList>
    </citation>
    <scope>NUCLEOTIDE SEQUENCE [LARGE SCALE GENOMIC DNA]</scope>
    <source>
        <strain evidence="2 3">VNH31</strain>
    </source>
</reference>
<dbReference type="Proteomes" id="UP001337681">
    <property type="component" value="Unassembled WGS sequence"/>
</dbReference>
<evidence type="ECO:0000259" key="1">
    <source>
        <dbReference type="Pfam" id="PF21751"/>
    </source>
</evidence>
<dbReference type="InterPro" id="IPR048551">
    <property type="entry name" value="DACNV"/>
</dbReference>
<accession>A0ABU7H0E2</accession>
<sequence>MPNNSSYIVAQQISSKIESIFALHINEALLQGESNLAIKPSKFVVETIIDVAFWTSLRKEEGHSPKISLAYVYPNQLSNTLYFKKPLPLTSDALTKLASGVERSGVHIGICENDNGELCAWGTTMSLPNYCLVVDVPEPGLLVVKHRRISGLGKFTNVAILKGDQVKIINNDYSTNPDNPDVILALLDKLPEAKWSDEANIMIQLAISMRRHNRGGALLIVDHEIDNWRDSVVNPINYEIDPPYGRLANLIFQDKKNASEIFWQTALKREVDYIAGLTAVDGATIISKQFDLLAFGAKLTRAKNKSHVGKIYFSEPVEHNELREVYSGVVGGTRHLSAAQFIHDNIDAIALVASQDGHFTIYSWSEKLNRVHAHRIDTLLV</sequence>
<dbReference type="Pfam" id="PF21751">
    <property type="entry name" value="DACNV"/>
    <property type="match status" value="1"/>
</dbReference>
<dbReference type="RefSeq" id="WP_330144919.1">
    <property type="nucleotide sequence ID" value="NZ_JAZDQU010000001.1"/>
</dbReference>
<evidence type="ECO:0000313" key="2">
    <source>
        <dbReference type="EMBL" id="MEE1883996.1"/>
    </source>
</evidence>
<protein>
    <recommendedName>
        <fullName evidence="1">Probable sensor domain-containing protein</fullName>
    </recommendedName>
</protein>
<dbReference type="EMBL" id="JAZDQU010000001">
    <property type="protein sequence ID" value="MEE1883996.1"/>
    <property type="molecule type" value="Genomic_DNA"/>
</dbReference>
<organism evidence="2 3">
    <name type="scientific">Pedobacter flavus</name>
    <dbReference type="NCBI Taxonomy" id="3113906"/>
    <lineage>
        <taxon>Bacteria</taxon>
        <taxon>Pseudomonadati</taxon>
        <taxon>Bacteroidota</taxon>
        <taxon>Sphingobacteriia</taxon>
        <taxon>Sphingobacteriales</taxon>
        <taxon>Sphingobacteriaceae</taxon>
        <taxon>Pedobacter</taxon>
    </lineage>
</organism>
<feature type="domain" description="Probable sensor" evidence="1">
    <location>
        <begin position="35"/>
        <end position="124"/>
    </location>
</feature>
<evidence type="ECO:0000313" key="3">
    <source>
        <dbReference type="Proteomes" id="UP001337681"/>
    </source>
</evidence>